<dbReference type="RefSeq" id="WP_056979759.1">
    <property type="nucleotide sequence ID" value="NZ_AZDZ01000011.1"/>
</dbReference>
<feature type="domain" description="Aminotransferase class V" evidence="10">
    <location>
        <begin position="68"/>
        <end position="347"/>
    </location>
</feature>
<dbReference type="AlphaFoldDB" id="A0A0R1KI80"/>
<dbReference type="NCBIfam" id="TIGR03301">
    <property type="entry name" value="PhnW-AepZ"/>
    <property type="match status" value="1"/>
</dbReference>
<evidence type="ECO:0000256" key="7">
    <source>
        <dbReference type="HAMAP-Rule" id="MF_01376"/>
    </source>
</evidence>
<dbReference type="InterPro" id="IPR012703">
    <property type="entry name" value="NH2EtPonate_pyrv_transaminase"/>
</dbReference>
<comment type="caution">
    <text evidence="11">The sequence shown here is derived from an EMBL/GenBank/DDBJ whole genome shotgun (WGS) entry which is preliminary data.</text>
</comment>
<dbReference type="Proteomes" id="UP000051248">
    <property type="component" value="Unassembled WGS sequence"/>
</dbReference>
<accession>A0A0R1KI80</accession>
<dbReference type="InterPro" id="IPR015422">
    <property type="entry name" value="PyrdxlP-dep_Trfase_small"/>
</dbReference>
<evidence type="ECO:0000256" key="8">
    <source>
        <dbReference type="PIRSR" id="PIRSR000524-1"/>
    </source>
</evidence>
<evidence type="ECO:0000256" key="4">
    <source>
        <dbReference type="ARBA" id="ARBA00022898"/>
    </source>
</evidence>
<comment type="cofactor">
    <cofactor evidence="1 7 9">
        <name>pyridoxal 5'-phosphate</name>
        <dbReference type="ChEBI" id="CHEBI:597326"/>
    </cofactor>
</comment>
<dbReference type="Gene3D" id="3.90.1150.10">
    <property type="entry name" value="Aspartate Aminotransferase, domain 1"/>
    <property type="match status" value="1"/>
</dbReference>
<keyword evidence="12" id="KW-1185">Reference proteome</keyword>
<dbReference type="OrthoDB" id="389074at2"/>
<dbReference type="GO" id="GO:0019700">
    <property type="term" value="P:organic phosphonate catabolic process"/>
    <property type="evidence" value="ECO:0007669"/>
    <property type="project" value="UniProtKB-UniRule"/>
</dbReference>
<dbReference type="PANTHER" id="PTHR42778:SF1">
    <property type="entry name" value="2-AMINOETHYLPHOSPHONATE--PYRUVATE TRANSAMINASE"/>
    <property type="match status" value="1"/>
</dbReference>
<dbReference type="EMBL" id="AZDZ01000011">
    <property type="protein sequence ID" value="KRK79730.1"/>
    <property type="molecule type" value="Genomic_DNA"/>
</dbReference>
<dbReference type="PANTHER" id="PTHR42778">
    <property type="entry name" value="2-AMINOETHYLPHOSPHONATE--PYRUVATE TRANSAMINASE"/>
    <property type="match status" value="1"/>
</dbReference>
<dbReference type="eggNOG" id="COG0075">
    <property type="taxonomic scope" value="Bacteria"/>
</dbReference>
<feature type="modified residue" description="N6-(pyridoxal phosphate)lysine" evidence="7 9">
    <location>
        <position position="193"/>
    </location>
</feature>
<dbReference type="SUPFAM" id="SSF53383">
    <property type="entry name" value="PLP-dependent transferases"/>
    <property type="match status" value="1"/>
</dbReference>
<dbReference type="InterPro" id="IPR024169">
    <property type="entry name" value="SP_NH2Trfase/AEP_transaminase"/>
</dbReference>
<dbReference type="PIRSF" id="PIRSF000524">
    <property type="entry name" value="SPT"/>
    <property type="match status" value="1"/>
</dbReference>
<evidence type="ECO:0000313" key="11">
    <source>
        <dbReference type="EMBL" id="KRK79730.1"/>
    </source>
</evidence>
<proteinExistence type="inferred from homology"/>
<evidence type="ECO:0000256" key="9">
    <source>
        <dbReference type="PIRSR" id="PIRSR000524-50"/>
    </source>
</evidence>
<dbReference type="GO" id="GO:0047304">
    <property type="term" value="F:2-aminoethylphosphonate-pyruvate transaminase activity"/>
    <property type="evidence" value="ECO:0007669"/>
    <property type="project" value="UniProtKB-UniRule"/>
</dbReference>
<dbReference type="InterPro" id="IPR000192">
    <property type="entry name" value="Aminotrans_V_dom"/>
</dbReference>
<comment type="catalytic activity">
    <reaction evidence="6 7">
        <text>(2-aminoethyl)phosphonate + pyruvate = phosphonoacetaldehyde + L-alanine</text>
        <dbReference type="Rhea" id="RHEA:17021"/>
        <dbReference type="ChEBI" id="CHEBI:15361"/>
        <dbReference type="ChEBI" id="CHEBI:57418"/>
        <dbReference type="ChEBI" id="CHEBI:57972"/>
        <dbReference type="ChEBI" id="CHEBI:58383"/>
        <dbReference type="EC" id="2.6.1.37"/>
    </reaction>
</comment>
<keyword evidence="2 7" id="KW-0032">Aminotransferase</keyword>
<name>A0A0R1KI80_9LACO</name>
<evidence type="ECO:0000256" key="1">
    <source>
        <dbReference type="ARBA" id="ARBA00001933"/>
    </source>
</evidence>
<reference evidence="11 12" key="1">
    <citation type="journal article" date="2015" name="Genome Announc.">
        <title>Expanding the biotechnology potential of lactobacilli through comparative genomics of 213 strains and associated genera.</title>
        <authorList>
            <person name="Sun Z."/>
            <person name="Harris H.M."/>
            <person name="McCann A."/>
            <person name="Guo C."/>
            <person name="Argimon S."/>
            <person name="Zhang W."/>
            <person name="Yang X."/>
            <person name="Jeffery I.B."/>
            <person name="Cooney J.C."/>
            <person name="Kagawa T.F."/>
            <person name="Liu W."/>
            <person name="Song Y."/>
            <person name="Salvetti E."/>
            <person name="Wrobel A."/>
            <person name="Rasinkangas P."/>
            <person name="Parkhill J."/>
            <person name="Rea M.C."/>
            <person name="O'Sullivan O."/>
            <person name="Ritari J."/>
            <person name="Douillard F.P."/>
            <person name="Paul Ross R."/>
            <person name="Yang R."/>
            <person name="Briner A.E."/>
            <person name="Felis G.E."/>
            <person name="de Vos W.M."/>
            <person name="Barrangou R."/>
            <person name="Klaenhammer T.R."/>
            <person name="Caufield P.W."/>
            <person name="Cui Y."/>
            <person name="Zhang H."/>
            <person name="O'Toole P.W."/>
        </authorList>
    </citation>
    <scope>NUCLEOTIDE SEQUENCE [LARGE SCALE GENOMIC DNA]</scope>
    <source>
        <strain evidence="11 12">DSM 19682</strain>
    </source>
</reference>
<evidence type="ECO:0000256" key="6">
    <source>
        <dbReference type="ARBA" id="ARBA00049460"/>
    </source>
</evidence>
<evidence type="ECO:0000313" key="12">
    <source>
        <dbReference type="Proteomes" id="UP000051248"/>
    </source>
</evidence>
<dbReference type="STRING" id="1423775.FD03_GL000431"/>
<evidence type="ECO:0000256" key="3">
    <source>
        <dbReference type="ARBA" id="ARBA00022679"/>
    </source>
</evidence>
<comment type="subunit">
    <text evidence="7">Homodimer.</text>
</comment>
<dbReference type="HAMAP" id="MF_01376">
    <property type="entry name" value="PhnW_aminotrans_5"/>
    <property type="match status" value="1"/>
</dbReference>
<protein>
    <recommendedName>
        <fullName evidence="7">2-aminoethylphosphonate--pyruvate transaminase</fullName>
        <ecNumber evidence="7">2.6.1.37</ecNumber>
    </recommendedName>
    <alternativeName>
        <fullName evidence="7">2-aminoethylphosphonate aminotransferase</fullName>
    </alternativeName>
    <alternativeName>
        <fullName evidence="7">AEP transaminase</fullName>
        <shortName evidence="7">AEPT</shortName>
    </alternativeName>
</protein>
<dbReference type="EC" id="2.6.1.37" evidence="7"/>
<sequence>MDNKYLLLTPGPLTTSSTVKKAMEFDYCTWDDDYKKITQSIRQSLLALADVNPSKYTAVPIQGSGTYGVESVISSVIPDSGTLLIAMNGAYGKRIGQMADVYGINHIDLVVDEQSPVLLSDVKSTIENHPEITHFAMIHCETTTGILNPIEDIVPWVHEKGIVTIVDAMSSFGGIPIDVSGINIDFLISSTNKCIQGVPGFAFVIAKKSILETTAGIARTLSLDLYDQYNEMEKNNGKWRFTSPTHVVHAFAQALEELKLEGGLQRRYKRYQSNQKQLASGMEHLGFKLLIDEKWQSPIITSFIYPTDDFDFQEFYNELKEAGFVIYPGKISQVPTFRIGNIGEVYRDDIARLLKAIEQIQNREKAL</sequence>
<evidence type="ECO:0000259" key="10">
    <source>
        <dbReference type="Pfam" id="PF00266"/>
    </source>
</evidence>
<gene>
    <name evidence="7" type="primary">phnW</name>
    <name evidence="11" type="ORF">FD03_GL000431</name>
</gene>
<evidence type="ECO:0000256" key="5">
    <source>
        <dbReference type="ARBA" id="ARBA00023317"/>
    </source>
</evidence>
<dbReference type="PATRIC" id="fig|1423775.4.peg.440"/>
<feature type="binding site" evidence="8">
    <location>
        <position position="338"/>
    </location>
    <ligand>
        <name>substrate</name>
    </ligand>
</feature>
<keyword evidence="3 7" id="KW-0808">Transferase</keyword>
<evidence type="ECO:0000256" key="2">
    <source>
        <dbReference type="ARBA" id="ARBA00022576"/>
    </source>
</evidence>
<comment type="function">
    <text evidence="7">Involved in phosphonate degradation.</text>
</comment>
<dbReference type="Gene3D" id="3.40.640.10">
    <property type="entry name" value="Type I PLP-dependent aspartate aminotransferase-like (Major domain)"/>
    <property type="match status" value="1"/>
</dbReference>
<dbReference type="Pfam" id="PF00266">
    <property type="entry name" value="Aminotran_5"/>
    <property type="match status" value="1"/>
</dbReference>
<organism evidence="11 12">
    <name type="scientific">Companilactobacillus nodensis DSM 19682 = JCM 14932 = NBRC 107160</name>
    <dbReference type="NCBI Taxonomy" id="1423775"/>
    <lineage>
        <taxon>Bacteria</taxon>
        <taxon>Bacillati</taxon>
        <taxon>Bacillota</taxon>
        <taxon>Bacilli</taxon>
        <taxon>Lactobacillales</taxon>
        <taxon>Lactobacillaceae</taxon>
        <taxon>Companilactobacillus</taxon>
    </lineage>
</organism>
<dbReference type="InterPro" id="IPR015421">
    <property type="entry name" value="PyrdxlP-dep_Trfase_major"/>
</dbReference>
<dbReference type="NCBIfam" id="NF010006">
    <property type="entry name" value="PRK13479.1"/>
    <property type="match status" value="1"/>
</dbReference>
<dbReference type="NCBIfam" id="TIGR02326">
    <property type="entry name" value="transamin_PhnW"/>
    <property type="match status" value="1"/>
</dbReference>
<keyword evidence="4 7" id="KW-0663">Pyridoxal phosphate</keyword>
<keyword evidence="5 7" id="KW-0670">Pyruvate</keyword>
<comment type="similarity">
    <text evidence="7">Belongs to the class-V pyridoxal-phosphate-dependent aminotransferase family. PhnW subfamily.</text>
</comment>
<dbReference type="InterPro" id="IPR015424">
    <property type="entry name" value="PyrdxlP-dep_Trfase"/>
</dbReference>